<dbReference type="InterPro" id="IPR058593">
    <property type="entry name" value="ARB_07466-like_C"/>
</dbReference>
<feature type="domain" description="Aminopeptidase P N-terminal" evidence="13">
    <location>
        <begin position="245"/>
        <end position="379"/>
    </location>
</feature>
<dbReference type="InterPro" id="IPR036005">
    <property type="entry name" value="Creatinase/aminopeptidase-like"/>
</dbReference>
<dbReference type="Gene3D" id="3.90.230.10">
    <property type="entry name" value="Creatinase/methionine aminopeptidase superfamily"/>
    <property type="match status" value="1"/>
</dbReference>
<dbReference type="GO" id="GO:0070006">
    <property type="term" value="F:metalloaminopeptidase activity"/>
    <property type="evidence" value="ECO:0007669"/>
    <property type="project" value="InterPro"/>
</dbReference>
<dbReference type="SUPFAM" id="SSF53092">
    <property type="entry name" value="Creatinase/prolidase N-terminal domain"/>
    <property type="match status" value="1"/>
</dbReference>
<dbReference type="Pfam" id="PF00557">
    <property type="entry name" value="Peptidase_M24"/>
    <property type="match status" value="1"/>
</dbReference>
<evidence type="ECO:0000256" key="1">
    <source>
        <dbReference type="ARBA" id="ARBA00001424"/>
    </source>
</evidence>
<evidence type="ECO:0000313" key="14">
    <source>
        <dbReference type="EMBL" id="KAG7291247.1"/>
    </source>
</evidence>
<dbReference type="EC" id="3.4.11.9" evidence="5"/>
<reference evidence="14" key="1">
    <citation type="submission" date="2023-02" db="EMBL/GenBank/DDBJ databases">
        <authorList>
            <person name="Palmer J.M."/>
        </authorList>
    </citation>
    <scope>NUCLEOTIDE SEQUENCE</scope>
    <source>
        <strain evidence="14">FW57</strain>
    </source>
</reference>
<name>A0AAD4F457_9PEZI</name>
<dbReference type="GO" id="GO:0006508">
    <property type="term" value="P:proteolysis"/>
    <property type="evidence" value="ECO:0007669"/>
    <property type="project" value="TreeGrafter"/>
</dbReference>
<dbReference type="Gene3D" id="3.40.350.10">
    <property type="entry name" value="Creatinase/prolidase N-terminal domain"/>
    <property type="match status" value="1"/>
</dbReference>
<dbReference type="SUPFAM" id="SSF55920">
    <property type="entry name" value="Creatinase/aminopeptidase"/>
    <property type="match status" value="1"/>
</dbReference>
<keyword evidence="6" id="KW-0031">Aminopeptidase</keyword>
<protein>
    <recommendedName>
        <fullName evidence="5">Xaa-Pro aminopeptidase</fullName>
        <ecNumber evidence="5">3.4.11.9</ecNumber>
    </recommendedName>
    <alternativeName>
        <fullName evidence="11">Aminoacylproline aminopeptidase</fullName>
    </alternativeName>
</protein>
<evidence type="ECO:0000256" key="9">
    <source>
        <dbReference type="ARBA" id="ARBA00023049"/>
    </source>
</evidence>
<dbReference type="Proteomes" id="UP001197093">
    <property type="component" value="Unassembled WGS sequence"/>
</dbReference>
<evidence type="ECO:0000256" key="2">
    <source>
        <dbReference type="ARBA" id="ARBA00001936"/>
    </source>
</evidence>
<evidence type="ECO:0000313" key="15">
    <source>
        <dbReference type="Proteomes" id="UP001197093"/>
    </source>
</evidence>
<dbReference type="InterPro" id="IPR029149">
    <property type="entry name" value="Creatin/AminoP/Spt16_N"/>
</dbReference>
<keyword evidence="10" id="KW-0464">Manganese</keyword>
<dbReference type="InterPro" id="IPR007865">
    <property type="entry name" value="Aminopep_P_N"/>
</dbReference>
<comment type="catalytic activity">
    <reaction evidence="1">
        <text>Release of any N-terminal amino acid, including proline, that is linked to proline, even from a dipeptide or tripeptide.</text>
        <dbReference type="EC" id="3.4.11.9"/>
    </reaction>
</comment>
<dbReference type="PANTHER" id="PTHR43226:SF1">
    <property type="entry name" value="XAA-PRO DIPEPTIDASE"/>
    <property type="match status" value="1"/>
</dbReference>
<dbReference type="SMART" id="SM01011">
    <property type="entry name" value="AMP_N"/>
    <property type="match status" value="1"/>
</dbReference>
<evidence type="ECO:0000256" key="4">
    <source>
        <dbReference type="ARBA" id="ARBA00008766"/>
    </source>
</evidence>
<keyword evidence="7" id="KW-0479">Metal-binding</keyword>
<evidence type="ECO:0000256" key="11">
    <source>
        <dbReference type="ARBA" id="ARBA00030849"/>
    </source>
</evidence>
<organism evidence="14 15">
    <name type="scientific">Staphylotrichum longicolle</name>
    <dbReference type="NCBI Taxonomy" id="669026"/>
    <lineage>
        <taxon>Eukaryota</taxon>
        <taxon>Fungi</taxon>
        <taxon>Dikarya</taxon>
        <taxon>Ascomycota</taxon>
        <taxon>Pezizomycotina</taxon>
        <taxon>Sordariomycetes</taxon>
        <taxon>Sordariomycetidae</taxon>
        <taxon>Sordariales</taxon>
        <taxon>Chaetomiaceae</taxon>
        <taxon>Staphylotrichum</taxon>
    </lineage>
</organism>
<dbReference type="CDD" id="cd01087">
    <property type="entry name" value="Prolidase"/>
    <property type="match status" value="1"/>
</dbReference>
<comment type="similarity">
    <text evidence="4">Belongs to the peptidase M24B family.</text>
</comment>
<dbReference type="FunFam" id="3.90.230.10:FF:000002">
    <property type="entry name" value="Xaa-Pro aminopeptidase 3"/>
    <property type="match status" value="1"/>
</dbReference>
<comment type="cofactor">
    <cofactor evidence="2">
        <name>Mn(2+)</name>
        <dbReference type="ChEBI" id="CHEBI:29035"/>
    </cofactor>
</comment>
<dbReference type="AlphaFoldDB" id="A0AAD4F457"/>
<dbReference type="Pfam" id="PF26571">
    <property type="entry name" value="VldE"/>
    <property type="match status" value="1"/>
</dbReference>
<evidence type="ECO:0000256" key="7">
    <source>
        <dbReference type="ARBA" id="ARBA00022723"/>
    </source>
</evidence>
<keyword evidence="12" id="KW-0732">Signal</keyword>
<dbReference type="PANTHER" id="PTHR43226">
    <property type="entry name" value="XAA-PRO AMINOPEPTIDASE 3"/>
    <property type="match status" value="1"/>
</dbReference>
<proteinExistence type="inferred from homology"/>
<keyword evidence="9" id="KW-0482">Metalloprotease</keyword>
<evidence type="ECO:0000256" key="8">
    <source>
        <dbReference type="ARBA" id="ARBA00022801"/>
    </source>
</evidence>
<gene>
    <name evidence="14" type="ORF">NEMBOFW57_001259</name>
</gene>
<comment type="caution">
    <text evidence="14">The sequence shown here is derived from an EMBL/GenBank/DDBJ whole genome shotgun (WGS) entry which is preliminary data.</text>
</comment>
<evidence type="ECO:0000256" key="10">
    <source>
        <dbReference type="ARBA" id="ARBA00023211"/>
    </source>
</evidence>
<evidence type="ECO:0000256" key="5">
    <source>
        <dbReference type="ARBA" id="ARBA00012574"/>
    </source>
</evidence>
<evidence type="ECO:0000256" key="12">
    <source>
        <dbReference type="SAM" id="SignalP"/>
    </source>
</evidence>
<dbReference type="GO" id="GO:0030145">
    <property type="term" value="F:manganese ion binding"/>
    <property type="evidence" value="ECO:0007669"/>
    <property type="project" value="InterPro"/>
</dbReference>
<dbReference type="Pfam" id="PF05195">
    <property type="entry name" value="AMP_N"/>
    <property type="match status" value="1"/>
</dbReference>
<evidence type="ECO:0000256" key="3">
    <source>
        <dbReference type="ARBA" id="ARBA00002443"/>
    </source>
</evidence>
<feature type="chain" id="PRO_5041999116" description="Xaa-Pro aminopeptidase" evidence="12">
    <location>
        <begin position="17"/>
        <end position="694"/>
    </location>
</feature>
<dbReference type="EMBL" id="JAHCVI010000001">
    <property type="protein sequence ID" value="KAG7291247.1"/>
    <property type="molecule type" value="Genomic_DNA"/>
</dbReference>
<accession>A0AAD4F457</accession>
<feature type="signal peptide" evidence="12">
    <location>
        <begin position="1"/>
        <end position="16"/>
    </location>
</feature>
<comment type="function">
    <text evidence="3">Catalyzes the removal of a penultimate prolyl residue from the N-termini of peptides.</text>
</comment>
<evidence type="ECO:0000256" key="6">
    <source>
        <dbReference type="ARBA" id="ARBA00022438"/>
    </source>
</evidence>
<keyword evidence="8" id="KW-0378">Hydrolase</keyword>
<keyword evidence="6" id="KW-0645">Protease</keyword>
<keyword evidence="15" id="KW-1185">Reference proteome</keyword>
<dbReference type="InterPro" id="IPR000994">
    <property type="entry name" value="Pept_M24"/>
</dbReference>
<evidence type="ECO:0000259" key="13">
    <source>
        <dbReference type="SMART" id="SM01011"/>
    </source>
</evidence>
<dbReference type="InterPro" id="IPR052433">
    <property type="entry name" value="X-Pro_dipept-like"/>
</dbReference>
<sequence>MYFKTFALFTATAVLAAVNEPCIGSGGRAGVCLATSTCTSSGGVTIDGGCPADAAGIKCCTKASCANTSAGNCRWQSDCGGTSTSGLCPGPAQMKCCSSAATGFGGYSAPAIPAVGACQAVAVSGAKKVVAAWPGRVRQIYCTRDCSCPGTSDHCCGKAIDFMCSDGGGVPTMSGREIAEWAMNNRGTLNLKYVIWGQKIWNPSVDGVKAWTSWRTMEDRGDITQNHCLSSLRTMDYDTILQGKYPAKRHAQRVVEYIRSKVPDATGALYLESRATKLLEDNDEPEPFRQRRFFYYLTGCPLADSYVVHDMDSSKTTLFIPPIDPETVIWSGLPVSAEEALQKYDVDEVKYTSDVNAELAHIAGQKTKSTLFAIPNQVSDHVTFLGFDDKNFNILKEAIEVTRVVKDEFEIAMIAKANAISSAAHRHVMAKVKHAKNERELEAVFLADCISDGARNQAYHGIFAGGRAAATLHYVHNNAPLGGKLNLLLDGGCEWDCYASDITRTFPINGKFTKESRAIYDIVLRMQLECIAALRADVLWDDVHLLAHKIAIDGLLALGILKGDKDEILANRTSVAFFPHGLGHYLGMDTHDTGGNPNYADKDTMFRYLRVRGKLPAGSVVTVEPGIYFCNFIIEPFLKDPKHAKFIDADVLEKYWDVGGVRIEDNIVITKGGCENLTTAVKDPEEMERIISSS</sequence>